<reference evidence="2 3" key="1">
    <citation type="submission" date="2019-07" db="EMBL/GenBank/DDBJ databases">
        <title>Genomic Encyclopedia of Archaeal and Bacterial Type Strains, Phase II (KMG-II): from individual species to whole genera.</title>
        <authorList>
            <person name="Goeker M."/>
        </authorList>
    </citation>
    <scope>NUCLEOTIDE SEQUENCE [LARGE SCALE GENOMIC DNA]</scope>
    <source>
        <strain evidence="2 3">ATCC BAA-1854</strain>
    </source>
</reference>
<comment type="caution">
    <text evidence="2">The sequence shown here is derived from an EMBL/GenBank/DDBJ whole genome shotgun (WGS) entry which is preliminary data.</text>
</comment>
<sequence length="153" mass="17389">MQYISRVKNLDEVLLVLNDDLIHSIIETNAELEQDGIIFGNDQFIIALKKLHKDGYVEYDGGNAIMITWEGSLFIELGGYKAKALKDANDALLVQMEINRRLQQDEGLKNLSSRLNQWTLWLAIGTGFLALIEIIKFLCEVDPSIKAFFEKTL</sequence>
<dbReference type="RefSeq" id="WP_144916658.1">
    <property type="nucleotide sequence ID" value="NZ_VLLI01000021.1"/>
</dbReference>
<name>A0A562TKT9_9SPHI</name>
<feature type="transmembrane region" description="Helical" evidence="1">
    <location>
        <begin position="118"/>
        <end position="138"/>
    </location>
</feature>
<evidence type="ECO:0000256" key="1">
    <source>
        <dbReference type="SAM" id="Phobius"/>
    </source>
</evidence>
<accession>A0A562TKT9</accession>
<keyword evidence="3" id="KW-1185">Reference proteome</keyword>
<keyword evidence="1" id="KW-1133">Transmembrane helix</keyword>
<keyword evidence="1" id="KW-0812">Transmembrane</keyword>
<evidence type="ECO:0000313" key="2">
    <source>
        <dbReference type="EMBL" id="TWI94179.1"/>
    </source>
</evidence>
<dbReference type="AlphaFoldDB" id="A0A562TKT9"/>
<dbReference type="Proteomes" id="UP000317010">
    <property type="component" value="Unassembled WGS sequence"/>
</dbReference>
<dbReference type="EMBL" id="VLLI01000021">
    <property type="protein sequence ID" value="TWI94179.1"/>
    <property type="molecule type" value="Genomic_DNA"/>
</dbReference>
<protein>
    <submittedName>
        <fullName evidence="2">Uncharacterized protein</fullName>
    </submittedName>
</protein>
<proteinExistence type="predicted"/>
<keyword evidence="1" id="KW-0472">Membrane</keyword>
<evidence type="ECO:0000313" key="3">
    <source>
        <dbReference type="Proteomes" id="UP000317010"/>
    </source>
</evidence>
<organism evidence="2 3">
    <name type="scientific">Mucilaginibacter frigoritolerans</name>
    <dbReference type="NCBI Taxonomy" id="652788"/>
    <lineage>
        <taxon>Bacteria</taxon>
        <taxon>Pseudomonadati</taxon>
        <taxon>Bacteroidota</taxon>
        <taxon>Sphingobacteriia</taxon>
        <taxon>Sphingobacteriales</taxon>
        <taxon>Sphingobacteriaceae</taxon>
        <taxon>Mucilaginibacter</taxon>
    </lineage>
</organism>
<gene>
    <name evidence="2" type="ORF">JN11_04785</name>
</gene>